<evidence type="ECO:0000313" key="3">
    <source>
        <dbReference type="Proteomes" id="UP000613160"/>
    </source>
</evidence>
<evidence type="ECO:0000313" key="2">
    <source>
        <dbReference type="EMBL" id="GGD16626.1"/>
    </source>
</evidence>
<sequence>MGAFDAIQPLSPLRLETRTDLAALQPVPIPIAEIVRESRTDAVDTGPVQATPSVHPLTATGLSQSPTPPTASSLDIAIQEAEPALSVPWLATPLVAAATTSVEASGATETAAAPQKPADAAPLPYGPDPERVRHLIDWFVSRNEFLPVTFAYRQAGDLRETVPARSAGRAVAAARAVSALYQTD</sequence>
<reference evidence="2" key="2">
    <citation type="submission" date="2020-09" db="EMBL/GenBank/DDBJ databases">
        <authorList>
            <person name="Sun Q."/>
            <person name="Zhou Y."/>
        </authorList>
    </citation>
    <scope>NUCLEOTIDE SEQUENCE</scope>
    <source>
        <strain evidence="2">CGMCC 1.15493</strain>
    </source>
</reference>
<dbReference type="Proteomes" id="UP000613160">
    <property type="component" value="Unassembled WGS sequence"/>
</dbReference>
<comment type="caution">
    <text evidence="2">The sequence shown here is derived from an EMBL/GenBank/DDBJ whole genome shotgun (WGS) entry which is preliminary data.</text>
</comment>
<keyword evidence="3" id="KW-1185">Reference proteome</keyword>
<accession>A0A916XVS0</accession>
<feature type="compositionally biased region" description="Low complexity" evidence="1">
    <location>
        <begin position="111"/>
        <end position="123"/>
    </location>
</feature>
<gene>
    <name evidence="2" type="ORF">GCM10011335_19270</name>
</gene>
<feature type="compositionally biased region" description="Polar residues" evidence="1">
    <location>
        <begin position="60"/>
        <end position="72"/>
    </location>
</feature>
<protein>
    <submittedName>
        <fullName evidence="2">Uncharacterized protein</fullName>
    </submittedName>
</protein>
<name>A0A916XVS0_9HYPH</name>
<dbReference type="EMBL" id="BMJJ01000004">
    <property type="protein sequence ID" value="GGD16626.1"/>
    <property type="molecule type" value="Genomic_DNA"/>
</dbReference>
<evidence type="ECO:0000256" key="1">
    <source>
        <dbReference type="SAM" id="MobiDB-lite"/>
    </source>
</evidence>
<reference evidence="2" key="1">
    <citation type="journal article" date="2014" name="Int. J. Syst. Evol. Microbiol.">
        <title>Complete genome sequence of Corynebacterium casei LMG S-19264T (=DSM 44701T), isolated from a smear-ripened cheese.</title>
        <authorList>
            <consortium name="US DOE Joint Genome Institute (JGI-PGF)"/>
            <person name="Walter F."/>
            <person name="Albersmeier A."/>
            <person name="Kalinowski J."/>
            <person name="Ruckert C."/>
        </authorList>
    </citation>
    <scope>NUCLEOTIDE SEQUENCE</scope>
    <source>
        <strain evidence="2">CGMCC 1.15493</strain>
    </source>
</reference>
<feature type="region of interest" description="Disordered" evidence="1">
    <location>
        <begin position="42"/>
        <end position="72"/>
    </location>
</feature>
<organism evidence="2 3">
    <name type="scientific">Aureimonas glaciei</name>
    <dbReference type="NCBI Taxonomy" id="1776957"/>
    <lineage>
        <taxon>Bacteria</taxon>
        <taxon>Pseudomonadati</taxon>
        <taxon>Pseudomonadota</taxon>
        <taxon>Alphaproteobacteria</taxon>
        <taxon>Hyphomicrobiales</taxon>
        <taxon>Aurantimonadaceae</taxon>
        <taxon>Aureimonas</taxon>
    </lineage>
</organism>
<feature type="region of interest" description="Disordered" evidence="1">
    <location>
        <begin position="106"/>
        <end position="126"/>
    </location>
</feature>
<proteinExistence type="predicted"/>
<dbReference type="AlphaFoldDB" id="A0A916XVS0"/>
<dbReference type="RefSeq" id="WP_188850397.1">
    <property type="nucleotide sequence ID" value="NZ_BMJJ01000004.1"/>
</dbReference>